<reference evidence="1 2" key="1">
    <citation type="journal article" date="2019" name="Environ. Microbiol.">
        <title>An active ?-lactamase is a part of an orchestrated cell wall stress resistance network of Bacillus subtilis and related rhizosphere species.</title>
        <authorList>
            <person name="Bucher T."/>
            <person name="Keren-Paz A."/>
            <person name="Hausser J."/>
            <person name="Olender T."/>
            <person name="Cytryn E."/>
            <person name="Kolodkin-Gal I."/>
        </authorList>
    </citation>
    <scope>NUCLEOTIDE SEQUENCE [LARGE SCALE GENOMIC DNA]</scope>
    <source>
        <strain evidence="1 2">I186</strain>
    </source>
</reference>
<dbReference type="RefSeq" id="WP_137059193.1">
    <property type="nucleotide sequence ID" value="NZ_SZOD01000970.1"/>
</dbReference>
<sequence length="200" mass="23501">MSSFDTAITIRPYNQELPYVGKTYTHKGQQVAVSKINKMEWVYTDLKVHVTVENTDLSSDDIEITKKESVHGRIKLHLVCGWCEMEFVVTVMSELMDVAYCPHCAECGLEYADYKYKQDGNRYEYRQDNWFYKVSEGDVWSVVLREKANNKEFVIDIQGVSNEDETYEKMKEFLEKKNYKMPYTILNIRQIGRALKIVKT</sequence>
<proteinExistence type="predicted"/>
<evidence type="ECO:0000313" key="1">
    <source>
        <dbReference type="EMBL" id="TKI80133.1"/>
    </source>
</evidence>
<gene>
    <name evidence="1" type="ORF">FC701_29345</name>
</gene>
<comment type="caution">
    <text evidence="1">The sequence shown here is derived from an EMBL/GenBank/DDBJ whole genome shotgun (WGS) entry which is preliminary data.</text>
</comment>
<name>A0A4V6X6J7_BACMY</name>
<evidence type="ECO:0000313" key="2">
    <source>
        <dbReference type="Proteomes" id="UP000305524"/>
    </source>
</evidence>
<organism evidence="1 2">
    <name type="scientific">Bacillus mycoides</name>
    <dbReference type="NCBI Taxonomy" id="1405"/>
    <lineage>
        <taxon>Bacteria</taxon>
        <taxon>Bacillati</taxon>
        <taxon>Bacillota</taxon>
        <taxon>Bacilli</taxon>
        <taxon>Bacillales</taxon>
        <taxon>Bacillaceae</taxon>
        <taxon>Bacillus</taxon>
        <taxon>Bacillus cereus group</taxon>
    </lineage>
</organism>
<dbReference type="AlphaFoldDB" id="A0A4V6X6J7"/>
<dbReference type="Proteomes" id="UP000305524">
    <property type="component" value="Unassembled WGS sequence"/>
</dbReference>
<dbReference type="EMBL" id="SZOD01000970">
    <property type="protein sequence ID" value="TKI80133.1"/>
    <property type="molecule type" value="Genomic_DNA"/>
</dbReference>
<accession>A0A4V6X6J7</accession>
<protein>
    <submittedName>
        <fullName evidence="1">Uncharacterized protein</fullName>
    </submittedName>
</protein>